<gene>
    <name evidence="3" type="ORF">B879_03992</name>
</gene>
<evidence type="ECO:0000256" key="1">
    <source>
        <dbReference type="SAM" id="Phobius"/>
    </source>
</evidence>
<keyword evidence="4" id="KW-1185">Reference proteome</keyword>
<proteinExistence type="predicted"/>
<dbReference type="EMBL" id="AMGM01000133">
    <property type="protein sequence ID" value="EKB47406.1"/>
    <property type="molecule type" value="Genomic_DNA"/>
</dbReference>
<dbReference type="Proteomes" id="UP000004478">
    <property type="component" value="Unassembled WGS sequence"/>
</dbReference>
<dbReference type="Pfam" id="PF13471">
    <property type="entry name" value="Transglut_core3"/>
    <property type="match status" value="1"/>
</dbReference>
<evidence type="ECO:0000313" key="4">
    <source>
        <dbReference type="Proteomes" id="UP000004478"/>
    </source>
</evidence>
<evidence type="ECO:0000259" key="2">
    <source>
        <dbReference type="Pfam" id="PF13471"/>
    </source>
</evidence>
<dbReference type="AlphaFoldDB" id="K1KY27"/>
<dbReference type="NCBIfam" id="NF033537">
    <property type="entry name" value="lasso_biosyn_B2"/>
    <property type="match status" value="1"/>
</dbReference>
<keyword evidence="1" id="KW-0472">Membrane</keyword>
<accession>K1KY27</accession>
<dbReference type="InterPro" id="IPR053521">
    <property type="entry name" value="McjB-like"/>
</dbReference>
<sequence>MRLLLRKIKSFQGLSPRQRKFVIWVFGLSISRYLLRFLGSDKAFTEKLKVDYDKAANPTEEQMAIAFDIAKAIRIADQYIPWPNVCRHQAWQAVVLCNKYQLPYGYHVGLYKNEEKLIDGHCWVEISNSIITGNIDVTKYKLINFINHEQY</sequence>
<feature type="transmembrane region" description="Helical" evidence="1">
    <location>
        <begin position="21"/>
        <end position="39"/>
    </location>
</feature>
<reference evidence="3 4" key="1">
    <citation type="journal article" date="2012" name="J. Bacteriol.">
        <title>Draft Genome Sequence of Cecembia lonarensis Strain LW9T, Isolated from Lonar Lake, a Haloalkaline Lake in India.</title>
        <authorList>
            <person name="Shivaji S."/>
            <person name="Ara S."/>
            <person name="Singh A."/>
            <person name="Pinnaka A.K."/>
        </authorList>
    </citation>
    <scope>NUCLEOTIDE SEQUENCE [LARGE SCALE GENOMIC DNA]</scope>
    <source>
        <strain evidence="3 4">LW9</strain>
    </source>
</reference>
<comment type="caution">
    <text evidence="3">The sequence shown here is derived from an EMBL/GenBank/DDBJ whole genome shotgun (WGS) entry which is preliminary data.</text>
</comment>
<protein>
    <recommendedName>
        <fullName evidence="2">Microcin J25-processing protein McjB C-terminal domain-containing protein</fullName>
    </recommendedName>
</protein>
<keyword evidence="1" id="KW-1133">Transmembrane helix</keyword>
<feature type="domain" description="Microcin J25-processing protein McjB C-terminal" evidence="2">
    <location>
        <begin position="56"/>
        <end position="140"/>
    </location>
</feature>
<name>K1KY27_CECL9</name>
<dbReference type="RefSeq" id="WP_009187012.1">
    <property type="nucleotide sequence ID" value="NZ_AMGM01000133.1"/>
</dbReference>
<organism evidence="3 4">
    <name type="scientific">Cecembia lonarensis (strain CCUG 58316 / KCTC 22772 / LW9)</name>
    <dbReference type="NCBI Taxonomy" id="1225176"/>
    <lineage>
        <taxon>Bacteria</taxon>
        <taxon>Pseudomonadati</taxon>
        <taxon>Bacteroidota</taxon>
        <taxon>Cytophagia</taxon>
        <taxon>Cytophagales</taxon>
        <taxon>Cyclobacteriaceae</taxon>
        <taxon>Cecembia</taxon>
    </lineage>
</organism>
<evidence type="ECO:0000313" key="3">
    <source>
        <dbReference type="EMBL" id="EKB47406.1"/>
    </source>
</evidence>
<keyword evidence="1" id="KW-0812">Transmembrane</keyword>
<dbReference type="InterPro" id="IPR032708">
    <property type="entry name" value="McjB_C"/>
</dbReference>